<dbReference type="SUPFAM" id="SSF51735">
    <property type="entry name" value="NAD(P)-binding Rossmann-fold domains"/>
    <property type="match status" value="1"/>
</dbReference>
<evidence type="ECO:0000313" key="3">
    <source>
        <dbReference type="Proteomes" id="UP000276417"/>
    </source>
</evidence>
<evidence type="ECO:0000313" key="2">
    <source>
        <dbReference type="EMBL" id="AZI44750.1"/>
    </source>
</evidence>
<geneLocation type="plasmid" evidence="2 3">
    <name>unnamed1</name>
</geneLocation>
<evidence type="ECO:0000259" key="1">
    <source>
        <dbReference type="Pfam" id="PF01370"/>
    </source>
</evidence>
<dbReference type="CDD" id="cd05265">
    <property type="entry name" value="SDR_a1"/>
    <property type="match status" value="1"/>
</dbReference>
<keyword evidence="2" id="KW-0614">Plasmid</keyword>
<gene>
    <name evidence="2" type="ORF">EHF33_17830</name>
</gene>
<dbReference type="InterPro" id="IPR036291">
    <property type="entry name" value="NAD(P)-bd_dom_sf"/>
</dbReference>
<feature type="domain" description="NAD-dependent epimerase/dehydratase" evidence="1">
    <location>
        <begin position="3"/>
        <end position="206"/>
    </location>
</feature>
<sequence>MRILFIGGTGIISSACSQLALERGYELYLLNRGQSSRPSPAGAKILHGDVRDPASVQAALGDLTFDVVVNWVAFTPQHIETDLELFRGRTRQYVFISSASAYQKPIGHLPITESTPLHNPFWKYSRDKIACEERVTQAYHEDGFPITIVRPSHTYDQTLLPMDGGYTVVDRMRRGQPVIVHGDGTSLWTLTHHRDFAVGFVGLLGRAQVIGDAVQITGDEWLTWNQIFGEVARAAGTTAEIVHVPSEVIATFDPEWGAGLLGDKSHSVIFDNTKLKRLVPDYRANIPFARGIEEVMAWYDADPARQVINPELNRTMDAIIEQVQRVRP</sequence>
<dbReference type="RefSeq" id="WP_124874694.1">
    <property type="nucleotide sequence ID" value="NZ_CP034185.1"/>
</dbReference>
<keyword evidence="3" id="KW-1185">Reference proteome</keyword>
<dbReference type="OrthoDB" id="9776016at2"/>
<dbReference type="PANTHER" id="PTHR43245">
    <property type="entry name" value="BIFUNCTIONAL POLYMYXIN RESISTANCE PROTEIN ARNA"/>
    <property type="match status" value="1"/>
</dbReference>
<protein>
    <submittedName>
        <fullName evidence="2">SDR family oxidoreductase</fullName>
    </submittedName>
</protein>
<dbReference type="InterPro" id="IPR050177">
    <property type="entry name" value="Lipid_A_modif_metabolic_enz"/>
</dbReference>
<dbReference type="Gene3D" id="3.40.50.720">
    <property type="entry name" value="NAD(P)-binding Rossmann-like Domain"/>
    <property type="match status" value="1"/>
</dbReference>
<dbReference type="AlphaFoldDB" id="A0A3G8YJ25"/>
<reference evidence="2 3" key="1">
    <citation type="submission" date="2018-11" db="EMBL/GenBank/DDBJ databases">
        <title>Deinococcus shelandsis sp. nov., isolated from South Shetland Islands soil of Antarctica.</title>
        <authorList>
            <person name="Tian J."/>
        </authorList>
    </citation>
    <scope>NUCLEOTIDE SEQUENCE [LARGE SCALE GENOMIC DNA]</scope>
    <source>
        <strain evidence="2 3">S14-83T</strain>
        <plasmid evidence="2 3">unnamed1</plasmid>
    </source>
</reference>
<organism evidence="2 3">
    <name type="scientific">Deinococcus psychrotolerans</name>
    <dbReference type="NCBI Taxonomy" id="2489213"/>
    <lineage>
        <taxon>Bacteria</taxon>
        <taxon>Thermotogati</taxon>
        <taxon>Deinococcota</taxon>
        <taxon>Deinococci</taxon>
        <taxon>Deinococcales</taxon>
        <taxon>Deinococcaceae</taxon>
        <taxon>Deinococcus</taxon>
    </lineage>
</organism>
<proteinExistence type="predicted"/>
<dbReference type="EMBL" id="CP034185">
    <property type="protein sequence ID" value="AZI44750.1"/>
    <property type="molecule type" value="Genomic_DNA"/>
</dbReference>
<dbReference type="Proteomes" id="UP000276417">
    <property type="component" value="Plasmid unnamed1"/>
</dbReference>
<dbReference type="InterPro" id="IPR001509">
    <property type="entry name" value="Epimerase_deHydtase"/>
</dbReference>
<dbReference type="PROSITE" id="PS51257">
    <property type="entry name" value="PROKAR_LIPOPROTEIN"/>
    <property type="match status" value="1"/>
</dbReference>
<dbReference type="Pfam" id="PF01370">
    <property type="entry name" value="Epimerase"/>
    <property type="match status" value="1"/>
</dbReference>
<accession>A0A3G8YJ25</accession>
<dbReference type="KEGG" id="dph:EHF33_17830"/>
<name>A0A3G8YJ25_9DEIO</name>